<evidence type="ECO:0000259" key="6">
    <source>
        <dbReference type="Pfam" id="PF01191"/>
    </source>
</evidence>
<evidence type="ECO:0000313" key="8">
    <source>
        <dbReference type="EMBL" id="KAG7535868.1"/>
    </source>
</evidence>
<dbReference type="InterPro" id="IPR014381">
    <property type="entry name" value="Arch_Rpo5/euc_Rpb5"/>
</dbReference>
<dbReference type="Proteomes" id="UP000812966">
    <property type="component" value="Unassembled WGS sequence"/>
</dbReference>
<sequence length="209" mass="24422">MDASESREVVTAWKVFRTVHEMLEDRGYNVGEESKTISYPDFRETYAASGMPDRNAMSNWYTTKSTPTQTIYVNFTDVENVAKKDIRSFVNVMEEKQCERGIMLYRKKLTPSAKKTIQELQGDYKIEEYAEADLVVNITKHFLVPKHTIMSDKDKKDLLNRYRLKDTQLPRIQLSDPVARYYGLLRGQVMKIDRESETAGRYITYRVGF</sequence>
<gene>
    <name evidence="8" type="ORF">FFLO_03614</name>
</gene>
<dbReference type="HAMAP" id="MF_00025">
    <property type="entry name" value="RNApol_Rpo5_RPB5"/>
    <property type="match status" value="1"/>
</dbReference>
<accession>A0A8K0NSY7</accession>
<comment type="similarity">
    <text evidence="5">Belongs to the archaeal Rpo5/eukaryotic RPB5 RNA polymerase subunit family.</text>
</comment>
<evidence type="ECO:0000256" key="5">
    <source>
        <dbReference type="ARBA" id="ARBA00025765"/>
    </source>
</evidence>
<dbReference type="GO" id="GO:0003677">
    <property type="term" value="F:DNA binding"/>
    <property type="evidence" value="ECO:0007669"/>
    <property type="project" value="InterPro"/>
</dbReference>
<comment type="caution">
    <text evidence="8">The sequence shown here is derived from an EMBL/GenBank/DDBJ whole genome shotgun (WGS) entry which is preliminary data.</text>
</comment>
<name>A0A8K0NSY7_9TREE</name>
<evidence type="ECO:0000259" key="7">
    <source>
        <dbReference type="Pfam" id="PF03871"/>
    </source>
</evidence>
<comment type="subcellular location">
    <subcellularLocation>
        <location evidence="1">Nucleus</location>
    </subcellularLocation>
</comment>
<dbReference type="GO" id="GO:0042797">
    <property type="term" value="P:tRNA transcription by RNA polymerase III"/>
    <property type="evidence" value="ECO:0007669"/>
    <property type="project" value="TreeGrafter"/>
</dbReference>
<protein>
    <recommendedName>
        <fullName evidence="2">DNA-directed RNA polymerases I, II, and III subunit RPABC1</fullName>
    </recommendedName>
</protein>
<dbReference type="PANTHER" id="PTHR10535">
    <property type="entry name" value="DNA-DIRECTED RNA POLYMERASES I, II, AND III SUBUNIT RPABC1"/>
    <property type="match status" value="1"/>
</dbReference>
<dbReference type="InterPro" id="IPR000783">
    <property type="entry name" value="RNA_pol_subH/Rpb5_C"/>
</dbReference>
<dbReference type="Gene3D" id="3.40.1340.10">
    <property type="entry name" value="RNA polymerase, Rpb5, N-terminal domain"/>
    <property type="match status" value="1"/>
</dbReference>
<dbReference type="SUPFAM" id="SSF53036">
    <property type="entry name" value="Eukaryotic RPB5 N-terminal domain"/>
    <property type="match status" value="1"/>
</dbReference>
<dbReference type="PANTHER" id="PTHR10535:SF0">
    <property type="entry name" value="DNA-DIRECTED RNA POLYMERASES I, II, AND III SUBUNIT RPABC1"/>
    <property type="match status" value="1"/>
</dbReference>
<dbReference type="GO" id="GO:0005665">
    <property type="term" value="C:RNA polymerase II, core complex"/>
    <property type="evidence" value="ECO:0007669"/>
    <property type="project" value="TreeGrafter"/>
</dbReference>
<dbReference type="GO" id="GO:0005736">
    <property type="term" value="C:RNA polymerase I complex"/>
    <property type="evidence" value="ECO:0007669"/>
    <property type="project" value="TreeGrafter"/>
</dbReference>
<reference evidence="8" key="1">
    <citation type="submission" date="2020-04" db="EMBL/GenBank/DDBJ databases">
        <title>Analysis of mating type loci in Filobasidium floriforme.</title>
        <authorList>
            <person name="Nowrousian M."/>
        </authorList>
    </citation>
    <scope>NUCLEOTIDE SEQUENCE</scope>
    <source>
        <strain evidence="8">CBS 6242</strain>
    </source>
</reference>
<dbReference type="InterPro" id="IPR036710">
    <property type="entry name" value="RNA_pol_Rpb5_N_sf"/>
</dbReference>
<dbReference type="SUPFAM" id="SSF55287">
    <property type="entry name" value="RPB5-like RNA polymerase subunit"/>
    <property type="match status" value="1"/>
</dbReference>
<feature type="domain" description="RNA polymerase Rpb5 N-terminal" evidence="7">
    <location>
        <begin position="7"/>
        <end position="93"/>
    </location>
</feature>
<dbReference type="InterPro" id="IPR005571">
    <property type="entry name" value="RNA_pol_Rpb5_N"/>
</dbReference>
<dbReference type="GO" id="GO:0006366">
    <property type="term" value="P:transcription by RNA polymerase II"/>
    <property type="evidence" value="ECO:0007669"/>
    <property type="project" value="TreeGrafter"/>
</dbReference>
<organism evidence="8 9">
    <name type="scientific">Filobasidium floriforme</name>
    <dbReference type="NCBI Taxonomy" id="5210"/>
    <lineage>
        <taxon>Eukaryota</taxon>
        <taxon>Fungi</taxon>
        <taxon>Dikarya</taxon>
        <taxon>Basidiomycota</taxon>
        <taxon>Agaricomycotina</taxon>
        <taxon>Tremellomycetes</taxon>
        <taxon>Filobasidiales</taxon>
        <taxon>Filobasidiaceae</taxon>
        <taxon>Filobasidium</taxon>
    </lineage>
</organism>
<dbReference type="Gene3D" id="3.90.940.20">
    <property type="entry name" value="RPB5-like RNA polymerase subunit"/>
    <property type="match status" value="1"/>
</dbReference>
<evidence type="ECO:0000313" key="9">
    <source>
        <dbReference type="Proteomes" id="UP000812966"/>
    </source>
</evidence>
<evidence type="ECO:0000256" key="3">
    <source>
        <dbReference type="ARBA" id="ARBA00023163"/>
    </source>
</evidence>
<dbReference type="Pfam" id="PF01191">
    <property type="entry name" value="RNA_pol_Rpb5_C"/>
    <property type="match status" value="1"/>
</dbReference>
<evidence type="ECO:0000256" key="4">
    <source>
        <dbReference type="ARBA" id="ARBA00023242"/>
    </source>
</evidence>
<evidence type="ECO:0000256" key="1">
    <source>
        <dbReference type="ARBA" id="ARBA00004123"/>
    </source>
</evidence>
<dbReference type="Pfam" id="PF03871">
    <property type="entry name" value="RNA_pol_Rpb5_N"/>
    <property type="match status" value="1"/>
</dbReference>
<keyword evidence="3" id="KW-0804">Transcription</keyword>
<dbReference type="InterPro" id="IPR035913">
    <property type="entry name" value="RPB5-like_sf"/>
</dbReference>
<dbReference type="AlphaFoldDB" id="A0A8K0NSY7"/>
<evidence type="ECO:0000256" key="2">
    <source>
        <dbReference type="ARBA" id="ARBA00020809"/>
    </source>
</evidence>
<dbReference type="PIRSF" id="PIRSF000747">
    <property type="entry name" value="RPB5"/>
    <property type="match status" value="1"/>
</dbReference>
<dbReference type="FunFam" id="3.90.940.20:FF:000001">
    <property type="entry name" value="DNA-directed RNA polymerases I, II, and III subunit RPABC1"/>
    <property type="match status" value="1"/>
</dbReference>
<keyword evidence="9" id="KW-1185">Reference proteome</keyword>
<dbReference type="EMBL" id="JABELV010000068">
    <property type="protein sequence ID" value="KAG7535868.1"/>
    <property type="molecule type" value="Genomic_DNA"/>
</dbReference>
<dbReference type="GO" id="GO:0003899">
    <property type="term" value="F:DNA-directed RNA polymerase activity"/>
    <property type="evidence" value="ECO:0007669"/>
    <property type="project" value="InterPro"/>
</dbReference>
<dbReference type="GO" id="GO:0005666">
    <property type="term" value="C:RNA polymerase III complex"/>
    <property type="evidence" value="ECO:0007669"/>
    <property type="project" value="TreeGrafter"/>
</dbReference>
<dbReference type="GO" id="GO:0006362">
    <property type="term" value="P:transcription elongation by RNA polymerase I"/>
    <property type="evidence" value="ECO:0007669"/>
    <property type="project" value="TreeGrafter"/>
</dbReference>
<feature type="domain" description="RNA polymerase subunit H/Rpb5 C-terminal" evidence="6">
    <location>
        <begin position="136"/>
        <end position="207"/>
    </location>
</feature>
<proteinExistence type="inferred from homology"/>
<keyword evidence="4" id="KW-0539">Nucleus</keyword>